<dbReference type="Pfam" id="PF07727">
    <property type="entry name" value="RVT_2"/>
    <property type="match status" value="1"/>
</dbReference>
<proteinExistence type="predicted"/>
<comment type="caution">
    <text evidence="2">The sequence shown here is derived from an EMBL/GenBank/DDBJ whole genome shotgun (WGS) entry which is preliminary data.</text>
</comment>
<dbReference type="EMBL" id="BMAW01005704">
    <property type="protein sequence ID" value="GFS95597.1"/>
    <property type="molecule type" value="Genomic_DNA"/>
</dbReference>
<evidence type="ECO:0000259" key="1">
    <source>
        <dbReference type="Pfam" id="PF07727"/>
    </source>
</evidence>
<name>A0A8X6N5G2_NEPPI</name>
<sequence length="149" mass="17535">MRSRKIIKGCKWTFKRKCDQDGNTMQYKARLVAKGYNQKLGTDYDETFAPVVKHTTIRTFLTAAVYIRMHVKHIDVKTTFLFGNLHENICMKQEEGYIMPGEEQKVFKLKKSLYGFKQAAKSWNQKKTEVLQLKNFQQRIADNSLFTKE</sequence>
<feature type="domain" description="Reverse transcriptase Ty1/copia-type" evidence="1">
    <location>
        <begin position="9"/>
        <end position="148"/>
    </location>
</feature>
<organism evidence="2 3">
    <name type="scientific">Nephila pilipes</name>
    <name type="common">Giant wood spider</name>
    <name type="synonym">Nephila maculata</name>
    <dbReference type="NCBI Taxonomy" id="299642"/>
    <lineage>
        <taxon>Eukaryota</taxon>
        <taxon>Metazoa</taxon>
        <taxon>Ecdysozoa</taxon>
        <taxon>Arthropoda</taxon>
        <taxon>Chelicerata</taxon>
        <taxon>Arachnida</taxon>
        <taxon>Araneae</taxon>
        <taxon>Araneomorphae</taxon>
        <taxon>Entelegynae</taxon>
        <taxon>Araneoidea</taxon>
        <taxon>Nephilidae</taxon>
        <taxon>Nephila</taxon>
    </lineage>
</organism>
<evidence type="ECO:0000313" key="3">
    <source>
        <dbReference type="Proteomes" id="UP000887013"/>
    </source>
</evidence>
<reference evidence="2" key="1">
    <citation type="submission" date="2020-08" db="EMBL/GenBank/DDBJ databases">
        <title>Multicomponent nature underlies the extraordinary mechanical properties of spider dragline silk.</title>
        <authorList>
            <person name="Kono N."/>
            <person name="Nakamura H."/>
            <person name="Mori M."/>
            <person name="Yoshida Y."/>
            <person name="Ohtoshi R."/>
            <person name="Malay A.D."/>
            <person name="Moran D.A.P."/>
            <person name="Tomita M."/>
            <person name="Numata K."/>
            <person name="Arakawa K."/>
        </authorList>
    </citation>
    <scope>NUCLEOTIDE SEQUENCE</scope>
</reference>
<evidence type="ECO:0000313" key="2">
    <source>
        <dbReference type="EMBL" id="GFS95597.1"/>
    </source>
</evidence>
<protein>
    <submittedName>
        <fullName evidence="2">Retrovirus-related Pol polyprotein from transposon RE1</fullName>
    </submittedName>
</protein>
<dbReference type="InterPro" id="IPR013103">
    <property type="entry name" value="RVT_2"/>
</dbReference>
<dbReference type="AlphaFoldDB" id="A0A8X6N5G2"/>
<dbReference type="OrthoDB" id="6435466at2759"/>
<keyword evidence="3" id="KW-1185">Reference proteome</keyword>
<dbReference type="Proteomes" id="UP000887013">
    <property type="component" value="Unassembled WGS sequence"/>
</dbReference>
<accession>A0A8X6N5G2</accession>
<gene>
    <name evidence="2" type="primary">RE1</name>
    <name evidence="2" type="ORF">NPIL_627511</name>
</gene>